<organism evidence="1 2">
    <name type="scientific">Datura stramonium</name>
    <name type="common">Jimsonweed</name>
    <name type="synonym">Common thornapple</name>
    <dbReference type="NCBI Taxonomy" id="4076"/>
    <lineage>
        <taxon>Eukaryota</taxon>
        <taxon>Viridiplantae</taxon>
        <taxon>Streptophyta</taxon>
        <taxon>Embryophyta</taxon>
        <taxon>Tracheophyta</taxon>
        <taxon>Spermatophyta</taxon>
        <taxon>Magnoliopsida</taxon>
        <taxon>eudicotyledons</taxon>
        <taxon>Gunneridae</taxon>
        <taxon>Pentapetalae</taxon>
        <taxon>asterids</taxon>
        <taxon>lamiids</taxon>
        <taxon>Solanales</taxon>
        <taxon>Solanaceae</taxon>
        <taxon>Solanoideae</taxon>
        <taxon>Datureae</taxon>
        <taxon>Datura</taxon>
    </lineage>
</organism>
<protein>
    <submittedName>
        <fullName evidence="1">Uncharacterized protein</fullName>
    </submittedName>
</protein>
<comment type="caution">
    <text evidence="1">The sequence shown here is derived from an EMBL/GenBank/DDBJ whole genome shotgun (WGS) entry which is preliminary data.</text>
</comment>
<accession>A0ABS8W5I7</accession>
<sequence>SMKFPRAFACKLVLDELANMEEGDPGGVFAITWEHESLNDVVRASGEVVTHLKGLGIILTV</sequence>
<reference evidence="1 2" key="1">
    <citation type="journal article" date="2021" name="BMC Genomics">
        <title>Datura genome reveals duplications of psychoactive alkaloid biosynthetic genes and high mutation rate following tissue culture.</title>
        <authorList>
            <person name="Rajewski A."/>
            <person name="Carter-House D."/>
            <person name="Stajich J."/>
            <person name="Litt A."/>
        </authorList>
    </citation>
    <scope>NUCLEOTIDE SEQUENCE [LARGE SCALE GENOMIC DNA]</scope>
    <source>
        <strain evidence="1">AR-01</strain>
    </source>
</reference>
<dbReference type="EMBL" id="JACEIK010006665">
    <property type="protein sequence ID" value="MCE2056074.1"/>
    <property type="molecule type" value="Genomic_DNA"/>
</dbReference>
<evidence type="ECO:0000313" key="2">
    <source>
        <dbReference type="Proteomes" id="UP000823775"/>
    </source>
</evidence>
<gene>
    <name evidence="1" type="ORF">HAX54_044013</name>
</gene>
<dbReference type="Proteomes" id="UP000823775">
    <property type="component" value="Unassembled WGS sequence"/>
</dbReference>
<keyword evidence="2" id="KW-1185">Reference proteome</keyword>
<feature type="non-terminal residue" evidence="1">
    <location>
        <position position="1"/>
    </location>
</feature>
<evidence type="ECO:0000313" key="1">
    <source>
        <dbReference type="EMBL" id="MCE2056074.1"/>
    </source>
</evidence>
<proteinExistence type="predicted"/>
<name>A0ABS8W5I7_DATST</name>